<dbReference type="PANTHER" id="PTHR43264">
    <property type="match status" value="1"/>
</dbReference>
<gene>
    <name evidence="3" type="ORF">CA85_41990</name>
</gene>
<dbReference type="OrthoDB" id="209323at2"/>
<dbReference type="InterPro" id="IPR001910">
    <property type="entry name" value="Inosine/uridine_hydrolase_dom"/>
</dbReference>
<dbReference type="Proteomes" id="UP000318053">
    <property type="component" value="Unassembled WGS sequence"/>
</dbReference>
<reference evidence="3 4" key="1">
    <citation type="submission" date="2019-02" db="EMBL/GenBank/DDBJ databases">
        <title>Deep-cultivation of Planctomycetes and their phenomic and genomic characterization uncovers novel biology.</title>
        <authorList>
            <person name="Wiegand S."/>
            <person name="Jogler M."/>
            <person name="Boedeker C."/>
            <person name="Pinto D."/>
            <person name="Vollmers J."/>
            <person name="Rivas-Marin E."/>
            <person name="Kohn T."/>
            <person name="Peeters S.H."/>
            <person name="Heuer A."/>
            <person name="Rast P."/>
            <person name="Oberbeckmann S."/>
            <person name="Bunk B."/>
            <person name="Jeske O."/>
            <person name="Meyerdierks A."/>
            <person name="Storesund J.E."/>
            <person name="Kallscheuer N."/>
            <person name="Luecker S."/>
            <person name="Lage O.M."/>
            <person name="Pohl T."/>
            <person name="Merkel B.J."/>
            <person name="Hornburger P."/>
            <person name="Mueller R.-W."/>
            <person name="Bruemmer F."/>
            <person name="Labrenz M."/>
            <person name="Spormann A.M."/>
            <person name="Op Den Camp H."/>
            <person name="Overmann J."/>
            <person name="Amann R."/>
            <person name="Jetten M.S.M."/>
            <person name="Mascher T."/>
            <person name="Medema M.H."/>
            <person name="Devos D.P."/>
            <person name="Kaster A.-K."/>
            <person name="Ovreas L."/>
            <person name="Rohde M."/>
            <person name="Galperin M.Y."/>
            <person name="Jogler C."/>
        </authorList>
    </citation>
    <scope>NUCLEOTIDE SEQUENCE [LARGE SCALE GENOMIC DNA]</scope>
    <source>
        <strain evidence="3 4">CA85</strain>
    </source>
</reference>
<keyword evidence="3" id="KW-0378">Hydrolase</keyword>
<evidence type="ECO:0000256" key="1">
    <source>
        <dbReference type="SAM" id="SignalP"/>
    </source>
</evidence>
<feature type="signal peptide" evidence="1">
    <location>
        <begin position="1"/>
        <end position="20"/>
    </location>
</feature>
<dbReference type="GO" id="GO:0016799">
    <property type="term" value="F:hydrolase activity, hydrolyzing N-glycosyl compounds"/>
    <property type="evidence" value="ECO:0007669"/>
    <property type="project" value="InterPro"/>
</dbReference>
<name>A0A5C5X0B0_9BACT</name>
<dbReference type="EMBL" id="SJPK01000013">
    <property type="protein sequence ID" value="TWT56386.1"/>
    <property type="molecule type" value="Genomic_DNA"/>
</dbReference>
<feature type="chain" id="PRO_5022731146" evidence="1">
    <location>
        <begin position="21"/>
        <end position="338"/>
    </location>
</feature>
<dbReference type="Pfam" id="PF01156">
    <property type="entry name" value="IU_nuc_hydro"/>
    <property type="match status" value="1"/>
</dbReference>
<keyword evidence="4" id="KW-1185">Reference proteome</keyword>
<dbReference type="SUPFAM" id="SSF53590">
    <property type="entry name" value="Nucleoside hydrolase"/>
    <property type="match status" value="1"/>
</dbReference>
<keyword evidence="1" id="KW-0732">Signal</keyword>
<dbReference type="InterPro" id="IPR036452">
    <property type="entry name" value="Ribo_hydro-like"/>
</dbReference>
<evidence type="ECO:0000259" key="2">
    <source>
        <dbReference type="Pfam" id="PF01156"/>
    </source>
</evidence>
<feature type="domain" description="Inosine/uridine-preferring nucleoside hydrolase" evidence="2">
    <location>
        <begin position="26"/>
        <end position="294"/>
    </location>
</feature>
<dbReference type="PANTHER" id="PTHR43264:SF1">
    <property type="entry name" value="INOSINE_URIDINE-PREFERRING NUCLEOSIDE HYDROLASE DOMAIN-CONTAINING PROTEIN"/>
    <property type="match status" value="1"/>
</dbReference>
<sequence length="338" mass="37208" precursor="true">MKTLRILLLLATLPLVSVSASEPVHIIFDTDISGDVDDALALAMLHALADRHECVIDAVTISKINPLTAPFVDAVNTFYGRGEIPIGVTHDSQHRESKYLHLVEKRDEGELRYPHDLMSSDDAPDAVELLRRVLADADDDSVVIVQVGLATNLADLIETPGDDISPLTGLELVSQKVQMVSVMAGAFAPIRGNARYFEANVKHGVDAMQRFAQHWPDDVPVVWSDFRIGLAALYPRESIARDFQYHPHHLISEAYLTYCGPDHDRPSWDLTSVLYAVRPDEGYFGLSQPGRVTVADDGFTSFAAAPGGRDRYLVLPKKSVSRVVTIQRALVSQPPLKP</sequence>
<organism evidence="3 4">
    <name type="scientific">Allorhodopirellula solitaria</name>
    <dbReference type="NCBI Taxonomy" id="2527987"/>
    <lineage>
        <taxon>Bacteria</taxon>
        <taxon>Pseudomonadati</taxon>
        <taxon>Planctomycetota</taxon>
        <taxon>Planctomycetia</taxon>
        <taxon>Pirellulales</taxon>
        <taxon>Pirellulaceae</taxon>
        <taxon>Allorhodopirellula</taxon>
    </lineage>
</organism>
<evidence type="ECO:0000313" key="3">
    <source>
        <dbReference type="EMBL" id="TWT56386.1"/>
    </source>
</evidence>
<accession>A0A5C5X0B0</accession>
<dbReference type="Gene3D" id="3.90.245.10">
    <property type="entry name" value="Ribonucleoside hydrolase-like"/>
    <property type="match status" value="1"/>
</dbReference>
<dbReference type="CDD" id="cd02652">
    <property type="entry name" value="nuc_hydro_2"/>
    <property type="match status" value="1"/>
</dbReference>
<proteinExistence type="predicted"/>
<protein>
    <submittedName>
        <fullName evidence="3">Inosine-uridine preferring nucleoside hydrolase</fullName>
    </submittedName>
</protein>
<dbReference type="AlphaFoldDB" id="A0A5C5X0B0"/>
<evidence type="ECO:0000313" key="4">
    <source>
        <dbReference type="Proteomes" id="UP000318053"/>
    </source>
</evidence>
<comment type="caution">
    <text evidence="3">The sequence shown here is derived from an EMBL/GenBank/DDBJ whole genome shotgun (WGS) entry which is preliminary data.</text>
</comment>